<feature type="repeat" description="RCC1" evidence="2">
    <location>
        <begin position="250"/>
        <end position="299"/>
    </location>
</feature>
<evidence type="ECO:0000313" key="5">
    <source>
        <dbReference type="EMBL" id="PVD19434.1"/>
    </source>
</evidence>
<dbReference type="PROSITE" id="PS00626">
    <property type="entry name" value="RCC1_2"/>
    <property type="match status" value="3"/>
</dbReference>
<dbReference type="EMBL" id="PZQS01000013">
    <property type="protein sequence ID" value="PVD19434.1"/>
    <property type="molecule type" value="Genomic_DNA"/>
</dbReference>
<accession>A0A2T7NE33</accession>
<organism evidence="5 6">
    <name type="scientific">Pomacea canaliculata</name>
    <name type="common">Golden apple snail</name>
    <dbReference type="NCBI Taxonomy" id="400727"/>
    <lineage>
        <taxon>Eukaryota</taxon>
        <taxon>Metazoa</taxon>
        <taxon>Spiralia</taxon>
        <taxon>Lophotrochozoa</taxon>
        <taxon>Mollusca</taxon>
        <taxon>Gastropoda</taxon>
        <taxon>Caenogastropoda</taxon>
        <taxon>Architaenioglossa</taxon>
        <taxon>Ampullarioidea</taxon>
        <taxon>Ampullariidae</taxon>
        <taxon>Pomacea</taxon>
    </lineage>
</organism>
<feature type="domain" description="RCC1-like" evidence="4">
    <location>
        <begin position="62"/>
        <end position="397"/>
    </location>
</feature>
<dbReference type="SUPFAM" id="SSF50985">
    <property type="entry name" value="RCC1/BLIP-II"/>
    <property type="match status" value="1"/>
</dbReference>
<feature type="repeat" description="RCC1" evidence="2">
    <location>
        <begin position="76"/>
        <end position="131"/>
    </location>
</feature>
<dbReference type="Gene3D" id="2.130.10.30">
    <property type="entry name" value="Regulator of chromosome condensation 1/beta-lactamase-inhibitor protein II"/>
    <property type="match status" value="2"/>
</dbReference>
<dbReference type="PANTHER" id="PTHR22870:SF408">
    <property type="entry name" value="OS09G0560450 PROTEIN"/>
    <property type="match status" value="1"/>
</dbReference>
<protein>
    <recommendedName>
        <fullName evidence="4">RCC1-like domain-containing protein</fullName>
    </recommendedName>
</protein>
<keyword evidence="1" id="KW-0677">Repeat</keyword>
<evidence type="ECO:0000313" key="6">
    <source>
        <dbReference type="Proteomes" id="UP000245119"/>
    </source>
</evidence>
<dbReference type="OrthoDB" id="5981550at2759"/>
<dbReference type="PRINTS" id="PR00633">
    <property type="entry name" value="RCCNDNSATION"/>
</dbReference>
<feature type="region of interest" description="Disordered" evidence="3">
    <location>
        <begin position="399"/>
        <end position="422"/>
    </location>
</feature>
<dbReference type="Proteomes" id="UP000245119">
    <property type="component" value="Linkage Group LG13"/>
</dbReference>
<feature type="repeat" description="RCC1" evidence="2">
    <location>
        <begin position="300"/>
        <end position="347"/>
    </location>
</feature>
<evidence type="ECO:0000256" key="1">
    <source>
        <dbReference type="ARBA" id="ARBA00022737"/>
    </source>
</evidence>
<comment type="caution">
    <text evidence="5">The sequence shown here is derived from an EMBL/GenBank/DDBJ whole genome shotgun (WGS) entry which is preliminary data.</text>
</comment>
<feature type="repeat" description="RCC1" evidence="2">
    <location>
        <begin position="348"/>
        <end position="401"/>
    </location>
</feature>
<dbReference type="InterPro" id="IPR009091">
    <property type="entry name" value="RCC1/BLIP-II"/>
</dbReference>
<feature type="region of interest" description="Disordered" evidence="3">
    <location>
        <begin position="1"/>
        <end position="32"/>
    </location>
</feature>
<feature type="compositionally biased region" description="Basic and acidic residues" evidence="3">
    <location>
        <begin position="1"/>
        <end position="23"/>
    </location>
</feature>
<dbReference type="PANTHER" id="PTHR22870">
    <property type="entry name" value="REGULATOR OF CHROMOSOME CONDENSATION"/>
    <property type="match status" value="1"/>
</dbReference>
<dbReference type="InterPro" id="IPR051210">
    <property type="entry name" value="Ub_ligase/GEF_domain"/>
</dbReference>
<keyword evidence="6" id="KW-1185">Reference proteome</keyword>
<dbReference type="InterPro" id="IPR058923">
    <property type="entry name" value="RCC1-like_dom"/>
</dbReference>
<gene>
    <name evidence="5" type="ORF">C0Q70_19923</name>
</gene>
<proteinExistence type="predicted"/>
<name>A0A2T7NE33_POMCA</name>
<dbReference type="AlphaFoldDB" id="A0A2T7NE33"/>
<evidence type="ECO:0000256" key="2">
    <source>
        <dbReference type="PROSITE-ProRule" id="PRU00235"/>
    </source>
</evidence>
<dbReference type="STRING" id="400727.A0A2T7NE33"/>
<dbReference type="InterPro" id="IPR000408">
    <property type="entry name" value="Reg_chr_condens"/>
</dbReference>
<feature type="compositionally biased region" description="Acidic residues" evidence="3">
    <location>
        <begin position="408"/>
        <end position="417"/>
    </location>
</feature>
<evidence type="ECO:0000256" key="3">
    <source>
        <dbReference type="SAM" id="MobiDB-lite"/>
    </source>
</evidence>
<sequence>MKATQRGHEDKNDQEMHRGEMTIKGKSSGRSVRRVGGEVEEWVLSNCTKVLVANIYNISYIVAEGQSISSITPSSGQIYVWGNGNSGQLGCGDQTSRWKPTQIHLSLRLPPGATIRSVACGSRHTMVVLTNGHVYSFGNNFYAQLGYNFREKNYKENQVERQFTETGKPKTRINAQDRSKIRQRSRRKQLQFSTHVWNRQQSRLRALAVTANGDGGGSCPQTSAVGVLVSRPVRQVSCGDKHSLFLFDDGDVAAVGNNAHGQIGDGGHQESVVPKPVELDHPVREITCGPNHNLVITEEGQLYIWGYSKACGRRRHDVRLPEHIDIKGKEIRQAAGGSSHSLALTVKGKVYSWGFGPDGQLGLGPDLLTSAKPHRLRHSMLAEGVSRVACGDAFSAAVTEPLPHSSDSDESDAETEDGSIHSVSSWTSSVQGTIVHVLELQQGTCTLLIRVPGKLTANEAVQRRGGALTPKLLHGRRRKVPEAFGGRRWVRRGAGKRPRVARRERSRQLVARDVGRAFHLLLLRERKGEPCSLPLRFLPAE</sequence>
<dbReference type="PROSITE" id="PS50012">
    <property type="entry name" value="RCC1_3"/>
    <property type="match status" value="4"/>
</dbReference>
<reference evidence="5 6" key="1">
    <citation type="submission" date="2018-04" db="EMBL/GenBank/DDBJ databases">
        <title>The genome of golden apple snail Pomacea canaliculata provides insight into stress tolerance and invasive adaptation.</title>
        <authorList>
            <person name="Liu C."/>
            <person name="Liu B."/>
            <person name="Ren Y."/>
            <person name="Zhang Y."/>
            <person name="Wang H."/>
            <person name="Li S."/>
            <person name="Jiang F."/>
            <person name="Yin L."/>
            <person name="Zhang G."/>
            <person name="Qian W."/>
            <person name="Fan W."/>
        </authorList>
    </citation>
    <scope>NUCLEOTIDE SEQUENCE [LARGE SCALE GENOMIC DNA]</scope>
    <source>
        <strain evidence="5">SZHN2017</strain>
        <tissue evidence="5">Muscle</tissue>
    </source>
</reference>
<evidence type="ECO:0000259" key="4">
    <source>
        <dbReference type="Pfam" id="PF25390"/>
    </source>
</evidence>
<dbReference type="Pfam" id="PF25390">
    <property type="entry name" value="WD40_RLD"/>
    <property type="match status" value="1"/>
</dbReference>